<accession>A0A1U7EX29</accession>
<dbReference type="EnsemblBacteria" id="CAI49664">
    <property type="protein sequence ID" value="CAI49664"/>
    <property type="gene ID" value="NP_3146A"/>
</dbReference>
<dbReference type="Gene3D" id="3.40.50.620">
    <property type="entry name" value="HUPs"/>
    <property type="match status" value="1"/>
</dbReference>
<keyword evidence="4" id="KW-1185">Reference proteome</keyword>
<proteinExistence type="predicted"/>
<sequence length="168" mass="18593">MIFVVPFDGTSLAETALVRAVEFSTVLDEQVLAVTAIPRGNAEYARERGWIDEEEPFDRQQIVTTLHEQVVNLAPEADFRHATVGKYAPPGTIATRIRELSTEVSPSMFFIGSENAGRVVSTVSSVGAKVASEKNYDVVIVRNHAPTRVEKLRQSSPHRSSKSDFYQD</sequence>
<evidence type="ECO:0000256" key="1">
    <source>
        <dbReference type="SAM" id="MobiDB-lite"/>
    </source>
</evidence>
<dbReference type="SUPFAM" id="SSF52402">
    <property type="entry name" value="Adenine nucleotide alpha hydrolases-like"/>
    <property type="match status" value="1"/>
</dbReference>
<dbReference type="InterPro" id="IPR006016">
    <property type="entry name" value="UspA"/>
</dbReference>
<dbReference type="Proteomes" id="UP000002698">
    <property type="component" value="Chromosome"/>
</dbReference>
<organism evidence="3 4">
    <name type="scientific">Natronomonas pharaonis (strain ATCC 35678 / DSM 2160 / CIP 103997 / JCM 8858 / NBRC 14720 / NCIMB 2260 / Gabara)</name>
    <name type="common">Halobacterium pharaonis</name>
    <dbReference type="NCBI Taxonomy" id="348780"/>
    <lineage>
        <taxon>Archaea</taxon>
        <taxon>Methanobacteriati</taxon>
        <taxon>Methanobacteriota</taxon>
        <taxon>Stenosarchaea group</taxon>
        <taxon>Halobacteria</taxon>
        <taxon>Halobacteriales</taxon>
        <taxon>Natronomonadaceae</taxon>
        <taxon>Natronomonas</taxon>
    </lineage>
</organism>
<gene>
    <name evidence="3" type="ordered locus">NP_3146A</name>
</gene>
<dbReference type="RefSeq" id="WP_011323286.1">
    <property type="nucleotide sequence ID" value="NC_007426.1"/>
</dbReference>
<evidence type="ECO:0000313" key="3">
    <source>
        <dbReference type="EMBL" id="CAI49664.1"/>
    </source>
</evidence>
<dbReference type="InterPro" id="IPR014729">
    <property type="entry name" value="Rossmann-like_a/b/a_fold"/>
</dbReference>
<evidence type="ECO:0000313" key="4">
    <source>
        <dbReference type="Proteomes" id="UP000002698"/>
    </source>
</evidence>
<feature type="compositionally biased region" description="Polar residues" evidence="1">
    <location>
        <begin position="154"/>
        <end position="168"/>
    </location>
</feature>
<dbReference type="AlphaFoldDB" id="A0A1U7EX29"/>
<dbReference type="GeneID" id="3701668"/>
<feature type="region of interest" description="Disordered" evidence="1">
    <location>
        <begin position="149"/>
        <end position="168"/>
    </location>
</feature>
<dbReference type="STRING" id="348780.NP_3146A"/>
<evidence type="ECO:0000259" key="2">
    <source>
        <dbReference type="Pfam" id="PF00582"/>
    </source>
</evidence>
<feature type="domain" description="UspA" evidence="2">
    <location>
        <begin position="3"/>
        <end position="142"/>
    </location>
</feature>
<dbReference type="HOGENOM" id="CLU_134823_0_0_2"/>
<protein>
    <submittedName>
        <fullName evidence="3">UspA domain protein</fullName>
    </submittedName>
</protein>
<dbReference type="eggNOG" id="arCOG06388">
    <property type="taxonomic scope" value="Archaea"/>
</dbReference>
<reference evidence="3 4" key="1">
    <citation type="journal article" date="2005" name="Genome Res.">
        <title>Living with two extremes: conclusions from the genome sequence of Natronomonas pharaonis.</title>
        <authorList>
            <person name="Falb M."/>
            <person name="Pfeiffer F."/>
            <person name="Palm P."/>
            <person name="Rodewald K."/>
            <person name="Hickmann V."/>
            <person name="Tittor J."/>
            <person name="Oesterhelt D."/>
        </authorList>
    </citation>
    <scope>NUCLEOTIDE SEQUENCE [LARGE SCALE GENOMIC DNA]</scope>
    <source>
        <strain evidence="4">ATCC 35678 / DSM 2160 / CIP 103997 / JCM 8858 / NBRC 14720 / NCIMB 2260 / Gabara</strain>
    </source>
</reference>
<dbReference type="Pfam" id="PF00582">
    <property type="entry name" value="Usp"/>
    <property type="match status" value="1"/>
</dbReference>
<dbReference type="KEGG" id="nph:NP_3146A"/>
<dbReference type="OrthoDB" id="193961at2157"/>
<dbReference type="EMBL" id="CR936257">
    <property type="protein sequence ID" value="CAI49664.1"/>
    <property type="molecule type" value="Genomic_DNA"/>
</dbReference>
<name>A0A1U7EX29_NATPD</name>